<dbReference type="EMBL" id="NQWI01000015">
    <property type="protein sequence ID" value="PDW04096.1"/>
    <property type="molecule type" value="Genomic_DNA"/>
</dbReference>
<dbReference type="Pfam" id="PF10040">
    <property type="entry name" value="CRISPR_Cas6"/>
    <property type="match status" value="1"/>
</dbReference>
<dbReference type="RefSeq" id="WP_097643039.1">
    <property type="nucleotide sequence ID" value="NZ_NQWI01000015.1"/>
</dbReference>
<dbReference type="Proteomes" id="UP000220527">
    <property type="component" value="Unassembled WGS sequence"/>
</dbReference>
<sequence>MLQAHVSSLVFPPLTLLSARVRLRLLEAVHLPIFIGALLRGGFGYAFQRAACASACWGRAEACTATLLCPYRWVFETPHPEGVKHLHDLRDVPRPFVLEPPPPTQRFYAADAPLDFGLVLMGRGIDFLPYFLHGLAGFAAAGLGRDRAKARLERVAVVAPLGADGMRPVQDVAQPGVVIYEEGRVLNCADLPLLNLAELPSRATELAADLRLELLTPLRLKAQGALLDRLDLGVLVQAACWRLNALATFHGQGPWAADYRPVVEAARRVRVEQSDLRWVDWERTSTRGGGQRSMKMGGLVGSATLRNVPVEVRAVLLAAALLHVGKACVFGHGWLHLSHL</sequence>
<keyword evidence="3" id="KW-1185">Reference proteome</keyword>
<evidence type="ECO:0000313" key="3">
    <source>
        <dbReference type="Proteomes" id="UP000220527"/>
    </source>
</evidence>
<dbReference type="AlphaFoldDB" id="A0A2A6RMF5"/>
<proteinExistence type="predicted"/>
<accession>A0A2A6RMF5</accession>
<name>A0A2A6RMF5_9CHLR</name>
<gene>
    <name evidence="2" type="ORF">CJ255_05235</name>
</gene>
<evidence type="ECO:0000313" key="2">
    <source>
        <dbReference type="EMBL" id="PDW04096.1"/>
    </source>
</evidence>
<protein>
    <recommendedName>
        <fullName evidence="1">CRISPR-associated protein Cas6 C-terminal domain-containing protein</fullName>
    </recommendedName>
</protein>
<dbReference type="OrthoDB" id="9787241at2"/>
<organism evidence="2 3">
    <name type="scientific">Candidatus Viridilinea mediisalina</name>
    <dbReference type="NCBI Taxonomy" id="2024553"/>
    <lineage>
        <taxon>Bacteria</taxon>
        <taxon>Bacillati</taxon>
        <taxon>Chloroflexota</taxon>
        <taxon>Chloroflexia</taxon>
        <taxon>Chloroflexales</taxon>
        <taxon>Chloroflexineae</taxon>
        <taxon>Oscillochloridaceae</taxon>
        <taxon>Candidatus Viridilinea</taxon>
    </lineage>
</organism>
<feature type="domain" description="CRISPR-associated protein Cas6 C-terminal" evidence="1">
    <location>
        <begin position="212"/>
        <end position="334"/>
    </location>
</feature>
<evidence type="ECO:0000259" key="1">
    <source>
        <dbReference type="Pfam" id="PF10040"/>
    </source>
</evidence>
<comment type="caution">
    <text evidence="2">The sequence shown here is derived from an EMBL/GenBank/DDBJ whole genome shotgun (WGS) entry which is preliminary data.</text>
</comment>
<reference evidence="3" key="1">
    <citation type="submission" date="2017-08" db="EMBL/GenBank/DDBJ databases">
        <authorList>
            <person name="Grouzdev D.S."/>
            <person name="Gaisin V.A."/>
            <person name="Rysina M.S."/>
            <person name="Gorlenko V.M."/>
        </authorList>
    </citation>
    <scope>NUCLEOTIDE SEQUENCE [LARGE SCALE GENOMIC DNA]</scope>
    <source>
        <strain evidence="3">Kir15-3F</strain>
    </source>
</reference>
<dbReference type="InterPro" id="IPR019267">
    <property type="entry name" value="CRISPR-assoc_Cas6_C"/>
</dbReference>